<sequence length="153" mass="16978">MSASNFIRWIAIAVSLSVALYFGWSLAHVLPRSLDSTFLAVVLAVFGCFVVGVPLVTAVLLMRKSYHALASLYAGLGAVGVFFTTSHLVRHLHIDDYLVQWVGRMPSLSMVALPISLLILILPFWTASKFMTFSFGVLNRLTRHRSDERTPQP</sequence>
<reference evidence="2 3" key="1">
    <citation type="submission" date="2020-08" db="EMBL/GenBank/DDBJ databases">
        <title>Genomic Encyclopedia of Type Strains, Phase IV (KMG-IV): sequencing the most valuable type-strain genomes for metagenomic binning, comparative biology and taxonomic classification.</title>
        <authorList>
            <person name="Goeker M."/>
        </authorList>
    </citation>
    <scope>NUCLEOTIDE SEQUENCE [LARGE SCALE GENOMIC DNA]</scope>
    <source>
        <strain evidence="2 3">DSM 12252</strain>
    </source>
</reference>
<keyword evidence="1" id="KW-0812">Transmembrane</keyword>
<name>A0A7W7YF33_9BACT</name>
<evidence type="ECO:0000256" key="1">
    <source>
        <dbReference type="SAM" id="Phobius"/>
    </source>
</evidence>
<accession>A0A7W7YF33</accession>
<feature type="transmembrane region" description="Helical" evidence="1">
    <location>
        <begin position="108"/>
        <end position="125"/>
    </location>
</feature>
<feature type="transmembrane region" description="Helical" evidence="1">
    <location>
        <begin position="68"/>
        <end position="88"/>
    </location>
</feature>
<feature type="transmembrane region" description="Helical" evidence="1">
    <location>
        <begin position="7"/>
        <end position="26"/>
    </location>
</feature>
<protein>
    <submittedName>
        <fullName evidence="2">Uncharacterized protein</fullName>
    </submittedName>
</protein>
<keyword evidence="3" id="KW-1185">Reference proteome</keyword>
<comment type="caution">
    <text evidence="2">The sequence shown here is derived from an EMBL/GenBank/DDBJ whole genome shotgun (WGS) entry which is preliminary data.</text>
</comment>
<keyword evidence="1" id="KW-1133">Transmembrane helix</keyword>
<dbReference type="EMBL" id="JACHIG010000012">
    <property type="protein sequence ID" value="MBB5034949.1"/>
    <property type="molecule type" value="Genomic_DNA"/>
</dbReference>
<dbReference type="Proteomes" id="UP000590740">
    <property type="component" value="Unassembled WGS sequence"/>
</dbReference>
<proteinExistence type="predicted"/>
<evidence type="ECO:0000313" key="2">
    <source>
        <dbReference type="EMBL" id="MBB5034949.1"/>
    </source>
</evidence>
<dbReference type="AlphaFoldDB" id="A0A7W7YF33"/>
<feature type="transmembrane region" description="Helical" evidence="1">
    <location>
        <begin position="38"/>
        <end position="61"/>
    </location>
</feature>
<keyword evidence="1" id="KW-0472">Membrane</keyword>
<gene>
    <name evidence="2" type="ORF">HNQ65_004557</name>
</gene>
<dbReference type="RefSeq" id="WP_184343246.1">
    <property type="nucleotide sequence ID" value="NZ_JACHIG010000012.1"/>
</dbReference>
<organism evidence="2 3">
    <name type="scientific">Prosthecobacter vanneervenii</name>
    <dbReference type="NCBI Taxonomy" id="48466"/>
    <lineage>
        <taxon>Bacteria</taxon>
        <taxon>Pseudomonadati</taxon>
        <taxon>Verrucomicrobiota</taxon>
        <taxon>Verrucomicrobiia</taxon>
        <taxon>Verrucomicrobiales</taxon>
        <taxon>Verrucomicrobiaceae</taxon>
        <taxon>Prosthecobacter</taxon>
    </lineage>
</organism>
<evidence type="ECO:0000313" key="3">
    <source>
        <dbReference type="Proteomes" id="UP000590740"/>
    </source>
</evidence>